<feature type="domain" description="ABC transporter" evidence="4">
    <location>
        <begin position="6"/>
        <end position="210"/>
    </location>
</feature>
<dbReference type="SMART" id="SM00382">
    <property type="entry name" value="AAA"/>
    <property type="match status" value="1"/>
</dbReference>
<accession>A0A5M4B8R0</accession>
<keyword evidence="1" id="KW-0813">Transport</keyword>
<name>A0A5M4B8R0_9FLAO</name>
<dbReference type="EMBL" id="BLBC01000005">
    <property type="protein sequence ID" value="GET45516.1"/>
    <property type="molecule type" value="Genomic_DNA"/>
</dbReference>
<reference evidence="6" key="1">
    <citation type="journal article" date="2020" name="Int. J. Syst. Evol. Microbiol.">
        <title>Capnocytophaga felis sp. nov. isolated from the feline oral cavity.</title>
        <authorList>
            <person name="Suzuki M."/>
            <person name="Umeda K."/>
            <person name="Kimura M."/>
            <person name="Imaoka K."/>
            <person name="Morikawa S."/>
            <person name="Maeda K."/>
        </authorList>
    </citation>
    <scope>NUCLEOTIDE SEQUENCE [LARGE SCALE GENOMIC DNA]</scope>
    <source>
        <strain evidence="6">KC07070</strain>
    </source>
</reference>
<dbReference type="GO" id="GO:0016887">
    <property type="term" value="F:ATP hydrolysis activity"/>
    <property type="evidence" value="ECO:0007669"/>
    <property type="project" value="InterPro"/>
</dbReference>
<dbReference type="PANTHER" id="PTHR42781:SF4">
    <property type="entry name" value="SPERMIDINE_PUTRESCINE IMPORT ATP-BINDING PROTEIN POTA"/>
    <property type="match status" value="1"/>
</dbReference>
<gene>
    <name evidence="5" type="ORF">RCZ01_08180</name>
</gene>
<evidence type="ECO:0000313" key="5">
    <source>
        <dbReference type="EMBL" id="GET45516.1"/>
    </source>
</evidence>
<keyword evidence="3 5" id="KW-0067">ATP-binding</keyword>
<organism evidence="5 6">
    <name type="scientific">Capnocytophaga felis</name>
    <dbReference type="NCBI Taxonomy" id="2267611"/>
    <lineage>
        <taxon>Bacteria</taxon>
        <taxon>Pseudomonadati</taxon>
        <taxon>Bacteroidota</taxon>
        <taxon>Flavobacteriia</taxon>
        <taxon>Flavobacteriales</taxon>
        <taxon>Flavobacteriaceae</taxon>
        <taxon>Capnocytophaga</taxon>
    </lineage>
</organism>
<evidence type="ECO:0000256" key="3">
    <source>
        <dbReference type="ARBA" id="ARBA00022840"/>
    </source>
</evidence>
<dbReference type="InterPro" id="IPR003439">
    <property type="entry name" value="ABC_transporter-like_ATP-bd"/>
</dbReference>
<dbReference type="InterPro" id="IPR050093">
    <property type="entry name" value="ABC_SmlMolc_Importer"/>
</dbReference>
<dbReference type="AlphaFoldDB" id="A0A5M4B8R0"/>
<dbReference type="Pfam" id="PF00005">
    <property type="entry name" value="ABC_tran"/>
    <property type="match status" value="1"/>
</dbReference>
<evidence type="ECO:0000256" key="1">
    <source>
        <dbReference type="ARBA" id="ARBA00022448"/>
    </source>
</evidence>
<dbReference type="InterPro" id="IPR003593">
    <property type="entry name" value="AAA+_ATPase"/>
</dbReference>
<evidence type="ECO:0000259" key="4">
    <source>
        <dbReference type="PROSITE" id="PS50893"/>
    </source>
</evidence>
<protein>
    <submittedName>
        <fullName evidence="5">ABC transporter ATP-binding protein</fullName>
    </submittedName>
</protein>
<dbReference type="SUPFAM" id="SSF52540">
    <property type="entry name" value="P-loop containing nucleoside triphosphate hydrolases"/>
    <property type="match status" value="1"/>
</dbReference>
<keyword evidence="2" id="KW-0547">Nucleotide-binding</keyword>
<keyword evidence="6" id="KW-1185">Reference proteome</keyword>
<dbReference type="PROSITE" id="PS50893">
    <property type="entry name" value="ABC_TRANSPORTER_2"/>
    <property type="match status" value="1"/>
</dbReference>
<evidence type="ECO:0000256" key="2">
    <source>
        <dbReference type="ARBA" id="ARBA00022741"/>
    </source>
</evidence>
<dbReference type="Proteomes" id="UP000398217">
    <property type="component" value="Unassembled WGS sequence"/>
</dbReference>
<dbReference type="RefSeq" id="WP_227977316.1">
    <property type="nucleotide sequence ID" value="NZ_BLBC01000005.1"/>
</dbReference>
<dbReference type="GO" id="GO:0005524">
    <property type="term" value="F:ATP binding"/>
    <property type="evidence" value="ECO:0007669"/>
    <property type="project" value="UniProtKB-KW"/>
</dbReference>
<sequence>MKIELNRIKPIYMSEGEITPSDIYLQEQVLFEKGKKYLIKAQSGHGKTSFLNFIYGSSFHYEGSIKYDGVFNKKDVFEFRKNKLSYVFQDYKLFPTLTAYENIQLKNDLTQHKTEQEINLLIDRVSLSHKRDTLVQKLSLGQRQRIAIIRALCQPFDYLLLDEPFSHLDNKNIEILAEIISQELQNQEASLIMTSLELSQVFEFDKILNL</sequence>
<comment type="caution">
    <text evidence="5">The sequence shown here is derived from an EMBL/GenBank/DDBJ whole genome shotgun (WGS) entry which is preliminary data.</text>
</comment>
<dbReference type="InterPro" id="IPR017871">
    <property type="entry name" value="ABC_transporter-like_CS"/>
</dbReference>
<dbReference type="PANTHER" id="PTHR42781">
    <property type="entry name" value="SPERMIDINE/PUTRESCINE IMPORT ATP-BINDING PROTEIN POTA"/>
    <property type="match status" value="1"/>
</dbReference>
<dbReference type="InterPro" id="IPR027417">
    <property type="entry name" value="P-loop_NTPase"/>
</dbReference>
<dbReference type="Gene3D" id="3.40.50.300">
    <property type="entry name" value="P-loop containing nucleotide triphosphate hydrolases"/>
    <property type="match status" value="1"/>
</dbReference>
<proteinExistence type="predicted"/>
<dbReference type="PROSITE" id="PS00211">
    <property type="entry name" value="ABC_TRANSPORTER_1"/>
    <property type="match status" value="1"/>
</dbReference>
<evidence type="ECO:0000313" key="6">
    <source>
        <dbReference type="Proteomes" id="UP000398217"/>
    </source>
</evidence>